<dbReference type="AlphaFoldDB" id="A0A368FR75"/>
<gene>
    <name evidence="1" type="ORF">ANCCAN_20850</name>
</gene>
<reference evidence="1 2" key="1">
    <citation type="submission" date="2014-10" db="EMBL/GenBank/DDBJ databases">
        <title>Draft genome of the hookworm Ancylostoma caninum.</title>
        <authorList>
            <person name="Mitreva M."/>
        </authorList>
    </citation>
    <scope>NUCLEOTIDE SEQUENCE [LARGE SCALE GENOMIC DNA]</scope>
    <source>
        <strain evidence="1 2">Baltimore</strain>
    </source>
</reference>
<keyword evidence="2" id="KW-1185">Reference proteome</keyword>
<accession>A0A368FR75</accession>
<proteinExistence type="predicted"/>
<name>A0A368FR75_ANCCA</name>
<dbReference type="Proteomes" id="UP000252519">
    <property type="component" value="Unassembled WGS sequence"/>
</dbReference>
<organism evidence="1 2">
    <name type="scientific">Ancylostoma caninum</name>
    <name type="common">Dog hookworm</name>
    <dbReference type="NCBI Taxonomy" id="29170"/>
    <lineage>
        <taxon>Eukaryota</taxon>
        <taxon>Metazoa</taxon>
        <taxon>Ecdysozoa</taxon>
        <taxon>Nematoda</taxon>
        <taxon>Chromadorea</taxon>
        <taxon>Rhabditida</taxon>
        <taxon>Rhabditina</taxon>
        <taxon>Rhabditomorpha</taxon>
        <taxon>Strongyloidea</taxon>
        <taxon>Ancylostomatidae</taxon>
        <taxon>Ancylostomatinae</taxon>
        <taxon>Ancylostoma</taxon>
    </lineage>
</organism>
<protein>
    <submittedName>
        <fullName evidence="1">Uncharacterized protein</fullName>
    </submittedName>
</protein>
<evidence type="ECO:0000313" key="2">
    <source>
        <dbReference type="Proteomes" id="UP000252519"/>
    </source>
</evidence>
<sequence>MGGVRADKGEIPWAVIVELQFMSSDDNELLGMILGCDLILKCGVGRRLMVYYCGKNTV</sequence>
<dbReference type="EMBL" id="JOJR01000939">
    <property type="protein sequence ID" value="RCN33325.1"/>
    <property type="molecule type" value="Genomic_DNA"/>
</dbReference>
<comment type="caution">
    <text evidence="1">The sequence shown here is derived from an EMBL/GenBank/DDBJ whole genome shotgun (WGS) entry which is preliminary data.</text>
</comment>
<evidence type="ECO:0000313" key="1">
    <source>
        <dbReference type="EMBL" id="RCN33325.1"/>
    </source>
</evidence>